<dbReference type="EMBL" id="ML987189">
    <property type="protein sequence ID" value="KAF2256252.1"/>
    <property type="molecule type" value="Genomic_DNA"/>
</dbReference>
<dbReference type="AlphaFoldDB" id="A0A6A6J225"/>
<dbReference type="OrthoDB" id="529367at2759"/>
<gene>
    <name evidence="7" type="ORF">BU26DRAFT_536477</name>
</gene>
<dbReference type="InterPro" id="IPR004254">
    <property type="entry name" value="AdipoR/HlyIII-related"/>
</dbReference>
<dbReference type="GeneID" id="54584683"/>
<evidence type="ECO:0000256" key="6">
    <source>
        <dbReference type="SAM" id="Phobius"/>
    </source>
</evidence>
<name>A0A6A6J225_9PLEO</name>
<evidence type="ECO:0000256" key="3">
    <source>
        <dbReference type="ARBA" id="ARBA00022989"/>
    </source>
</evidence>
<dbReference type="GO" id="GO:0038023">
    <property type="term" value="F:signaling receptor activity"/>
    <property type="evidence" value="ECO:0007669"/>
    <property type="project" value="TreeGrafter"/>
</dbReference>
<evidence type="ECO:0000256" key="4">
    <source>
        <dbReference type="ARBA" id="ARBA00023136"/>
    </source>
</evidence>
<keyword evidence="4 6" id="KW-0472">Membrane</keyword>
<evidence type="ECO:0000256" key="1">
    <source>
        <dbReference type="ARBA" id="ARBA00004141"/>
    </source>
</evidence>
<feature type="transmembrane region" description="Helical" evidence="6">
    <location>
        <begin position="83"/>
        <end position="104"/>
    </location>
</feature>
<comment type="subcellular location">
    <subcellularLocation>
        <location evidence="1">Membrane</location>
        <topology evidence="1">Multi-pass membrane protein</topology>
    </subcellularLocation>
</comment>
<feature type="transmembrane region" description="Helical" evidence="6">
    <location>
        <begin position="214"/>
        <end position="234"/>
    </location>
</feature>
<keyword evidence="3 6" id="KW-1133">Transmembrane helix</keyword>
<organism evidence="7 8">
    <name type="scientific">Trematosphaeria pertusa</name>
    <dbReference type="NCBI Taxonomy" id="390896"/>
    <lineage>
        <taxon>Eukaryota</taxon>
        <taxon>Fungi</taxon>
        <taxon>Dikarya</taxon>
        <taxon>Ascomycota</taxon>
        <taxon>Pezizomycotina</taxon>
        <taxon>Dothideomycetes</taxon>
        <taxon>Pleosporomycetidae</taxon>
        <taxon>Pleosporales</taxon>
        <taxon>Massarineae</taxon>
        <taxon>Trematosphaeriaceae</taxon>
        <taxon>Trematosphaeria</taxon>
    </lineage>
</organism>
<dbReference type="Pfam" id="PF03006">
    <property type="entry name" value="HlyIII"/>
    <property type="match status" value="1"/>
</dbReference>
<dbReference type="GO" id="GO:0046872">
    <property type="term" value="F:metal ion binding"/>
    <property type="evidence" value="ECO:0007669"/>
    <property type="project" value="UniProtKB-KW"/>
</dbReference>
<evidence type="ECO:0000313" key="8">
    <source>
        <dbReference type="Proteomes" id="UP000800094"/>
    </source>
</evidence>
<dbReference type="GO" id="GO:0016020">
    <property type="term" value="C:membrane"/>
    <property type="evidence" value="ECO:0007669"/>
    <property type="project" value="UniProtKB-SubCell"/>
</dbReference>
<dbReference type="PANTHER" id="PTHR20855:SF130">
    <property type="entry name" value="HAEMOLYSIN-III FAMILY PROTEIN"/>
    <property type="match status" value="1"/>
</dbReference>
<reference evidence="7" key="1">
    <citation type="journal article" date="2020" name="Stud. Mycol.">
        <title>101 Dothideomycetes genomes: a test case for predicting lifestyles and emergence of pathogens.</title>
        <authorList>
            <person name="Haridas S."/>
            <person name="Albert R."/>
            <person name="Binder M."/>
            <person name="Bloem J."/>
            <person name="Labutti K."/>
            <person name="Salamov A."/>
            <person name="Andreopoulos B."/>
            <person name="Baker S."/>
            <person name="Barry K."/>
            <person name="Bills G."/>
            <person name="Bluhm B."/>
            <person name="Cannon C."/>
            <person name="Castanera R."/>
            <person name="Culley D."/>
            <person name="Daum C."/>
            <person name="Ezra D."/>
            <person name="Gonzalez J."/>
            <person name="Henrissat B."/>
            <person name="Kuo A."/>
            <person name="Liang C."/>
            <person name="Lipzen A."/>
            <person name="Lutzoni F."/>
            <person name="Magnuson J."/>
            <person name="Mondo S."/>
            <person name="Nolan M."/>
            <person name="Ohm R."/>
            <person name="Pangilinan J."/>
            <person name="Park H.-J."/>
            <person name="Ramirez L."/>
            <person name="Alfaro M."/>
            <person name="Sun H."/>
            <person name="Tritt A."/>
            <person name="Yoshinaga Y."/>
            <person name="Zwiers L.-H."/>
            <person name="Turgeon B."/>
            <person name="Goodwin S."/>
            <person name="Spatafora J."/>
            <person name="Crous P."/>
            <person name="Grigoriev I."/>
        </authorList>
    </citation>
    <scope>NUCLEOTIDE SEQUENCE</scope>
    <source>
        <strain evidence="7">CBS 122368</strain>
    </source>
</reference>
<feature type="transmembrane region" description="Helical" evidence="6">
    <location>
        <begin position="116"/>
        <end position="139"/>
    </location>
</feature>
<keyword evidence="8" id="KW-1185">Reference proteome</keyword>
<dbReference type="Proteomes" id="UP000800094">
    <property type="component" value="Unassembled WGS sequence"/>
</dbReference>
<feature type="transmembrane region" description="Helical" evidence="6">
    <location>
        <begin position="285"/>
        <end position="305"/>
    </location>
</feature>
<feature type="transmembrane region" description="Helical" evidence="6">
    <location>
        <begin position="246"/>
        <end position="265"/>
    </location>
</feature>
<feature type="binding site" evidence="5">
    <location>
        <position position="137"/>
    </location>
    <ligand>
        <name>Zn(2+)</name>
        <dbReference type="ChEBI" id="CHEBI:29105"/>
    </ligand>
</feature>
<keyword evidence="2 6" id="KW-0812">Transmembrane</keyword>
<feature type="transmembrane region" description="Helical" evidence="6">
    <location>
        <begin position="183"/>
        <end position="202"/>
    </location>
</feature>
<evidence type="ECO:0000313" key="7">
    <source>
        <dbReference type="EMBL" id="KAF2256252.1"/>
    </source>
</evidence>
<keyword evidence="5" id="KW-0862">Zinc</keyword>
<sequence length="320" mass="36424">MPPRKSTTPIICSPFQCSKSRPTSQLHLSMPKRKDSDTLMEWPELLTWQRDNEHILTGYRQASYSYFRSIGSTLRLHNETVNIWSHGLGTIAFSVIPFYLYHSWTPRYQYATPTDVFALFTFFASVTVCFFFSSCFHTFTNHSPRTWYITSQLDHLGIVLVIWGSTVPSAHFGYYCDPQLQHFFWYLATAAALLCAFVTFHPMFRTPAGLKTRLLLYTILGLSSFLPAIHGVRINGFAEHDRRMGLSHFIGLGILNGSGGGVYGARIPERWYPKRFDIFGSSHQIMHVLVICGAWCYSVGLLRAFDYWHGLNGDGIGACT</sequence>
<proteinExistence type="predicted"/>
<protein>
    <submittedName>
        <fullName evidence="7">HlyIII-domain-containing protein</fullName>
    </submittedName>
</protein>
<feature type="binding site" evidence="5">
    <location>
        <position position="283"/>
    </location>
    <ligand>
        <name>Zn(2+)</name>
        <dbReference type="ChEBI" id="CHEBI:29105"/>
    </ligand>
</feature>
<evidence type="ECO:0000256" key="2">
    <source>
        <dbReference type="ARBA" id="ARBA00022692"/>
    </source>
</evidence>
<keyword evidence="5" id="KW-0479">Metal-binding</keyword>
<feature type="binding site" evidence="5">
    <location>
        <position position="287"/>
    </location>
    <ligand>
        <name>Zn(2+)</name>
        <dbReference type="ChEBI" id="CHEBI:29105"/>
    </ligand>
</feature>
<dbReference type="GO" id="GO:0006882">
    <property type="term" value="P:intracellular zinc ion homeostasis"/>
    <property type="evidence" value="ECO:0007669"/>
    <property type="project" value="TreeGrafter"/>
</dbReference>
<accession>A0A6A6J225</accession>
<dbReference type="PANTHER" id="PTHR20855">
    <property type="entry name" value="ADIPOR/PROGESTIN RECEPTOR-RELATED"/>
    <property type="match status" value="1"/>
</dbReference>
<evidence type="ECO:0000256" key="5">
    <source>
        <dbReference type="PIRSR" id="PIRSR604254-1"/>
    </source>
</evidence>
<dbReference type="RefSeq" id="XP_033691256.1">
    <property type="nucleotide sequence ID" value="XM_033831353.1"/>
</dbReference>